<dbReference type="RefSeq" id="WP_163384797.1">
    <property type="nucleotide sequence ID" value="NZ_JAUFQS010000003.1"/>
</dbReference>
<protein>
    <recommendedName>
        <fullName evidence="3">DNA polymerase III subunit delta</fullName>
    </recommendedName>
</protein>
<comment type="caution">
    <text evidence="1">The sequence shown here is derived from an EMBL/GenBank/DDBJ whole genome shotgun (WGS) entry which is preliminary data.</text>
</comment>
<evidence type="ECO:0000313" key="1">
    <source>
        <dbReference type="EMBL" id="MDN3686646.1"/>
    </source>
</evidence>
<dbReference type="Proteomes" id="UP001236663">
    <property type="component" value="Unassembled WGS sequence"/>
</dbReference>
<dbReference type="Gene3D" id="3.40.50.300">
    <property type="entry name" value="P-loop containing nucleotide triphosphate hydrolases"/>
    <property type="match status" value="1"/>
</dbReference>
<proteinExistence type="predicted"/>
<dbReference type="PANTHER" id="PTHR11669:SF8">
    <property type="entry name" value="DNA POLYMERASE III SUBUNIT DELTA"/>
    <property type="match status" value="1"/>
</dbReference>
<keyword evidence="2" id="KW-1185">Reference proteome</keyword>
<dbReference type="SUPFAM" id="SSF52540">
    <property type="entry name" value="P-loop containing nucleoside triphosphate hydrolases"/>
    <property type="match status" value="1"/>
</dbReference>
<dbReference type="PANTHER" id="PTHR11669">
    <property type="entry name" value="REPLICATION FACTOR C / DNA POLYMERASE III GAMMA-TAU SUBUNIT"/>
    <property type="match status" value="1"/>
</dbReference>
<sequence>MLFSSIPGLGDTKEKLINAIKNDHLAHALLFHGKEGSPNLSLALALATYVNCKDPGESDACGKCPSCLKMEKLIHPDVNFTIPLPAPSKKKGKEKEDSEEGKTDYLTSWRSFVREKTYGNFQDWNAHLGINKPLSISKSAAKEIVKTLSLKSFEGGYKMMLIWAPETMNLSSANALLKILEEPPAKTLFLMVSQQHENLLTTILSRTQKIHVRNFSDEEIQNFLVKSGLSNTVAAQQIAPLADGNMREAVLLSQNVEDKNTLLFRDWLRDCYSVDITSLLQFSEQVSASGKEAQKSLLLTGVNVIRESLLNRAQLPDLMRTNDTDREFIVKFSSTVLNDEKLTKIYTLLNDAHYHLERNANSKILFLDLAFSLAKIIKSG</sequence>
<reference evidence="2" key="1">
    <citation type="journal article" date="2019" name="Int. J. Syst. Evol. Microbiol.">
        <title>The Global Catalogue of Microorganisms (GCM) 10K type strain sequencing project: providing services to taxonomists for standard genome sequencing and annotation.</title>
        <authorList>
            <consortium name="The Broad Institute Genomics Platform"/>
            <consortium name="The Broad Institute Genome Sequencing Center for Infectious Disease"/>
            <person name="Wu L."/>
            <person name="Ma J."/>
        </authorList>
    </citation>
    <scope>NUCLEOTIDE SEQUENCE [LARGE SCALE GENOMIC DNA]</scope>
    <source>
        <strain evidence="2">CECT 7706</strain>
    </source>
</reference>
<evidence type="ECO:0000313" key="2">
    <source>
        <dbReference type="Proteomes" id="UP001236663"/>
    </source>
</evidence>
<dbReference type="EMBL" id="JAUFQS010000003">
    <property type="protein sequence ID" value="MDN3686646.1"/>
    <property type="molecule type" value="Genomic_DNA"/>
</dbReference>
<name>A0ABT8C2V7_9BACT</name>
<organism evidence="1 2">
    <name type="scientific">Cyclobacterium jeungdonense</name>
    <dbReference type="NCBI Taxonomy" id="708087"/>
    <lineage>
        <taxon>Bacteria</taxon>
        <taxon>Pseudomonadati</taxon>
        <taxon>Bacteroidota</taxon>
        <taxon>Cytophagia</taxon>
        <taxon>Cytophagales</taxon>
        <taxon>Cyclobacteriaceae</taxon>
        <taxon>Cyclobacterium</taxon>
    </lineage>
</organism>
<evidence type="ECO:0008006" key="3">
    <source>
        <dbReference type="Google" id="ProtNLM"/>
    </source>
</evidence>
<gene>
    <name evidence="1" type="ORF">QWZ15_02285</name>
</gene>
<dbReference type="InterPro" id="IPR027417">
    <property type="entry name" value="P-loop_NTPase"/>
</dbReference>
<accession>A0ABT8C2V7</accession>
<dbReference type="InterPro" id="IPR050238">
    <property type="entry name" value="DNA_Rep/Repair_Clamp_Loader"/>
</dbReference>
<dbReference type="Pfam" id="PF13177">
    <property type="entry name" value="DNA_pol3_delta2"/>
    <property type="match status" value="1"/>
</dbReference>